<keyword evidence="3" id="KW-1185">Reference proteome</keyword>
<accession>A0A944CMB1</accession>
<evidence type="ECO:0000256" key="1">
    <source>
        <dbReference type="SAM" id="MobiDB-lite"/>
    </source>
</evidence>
<feature type="compositionally biased region" description="Polar residues" evidence="1">
    <location>
        <begin position="203"/>
        <end position="219"/>
    </location>
</feature>
<comment type="caution">
    <text evidence="2">The sequence shown here is derived from an EMBL/GenBank/DDBJ whole genome shotgun (WGS) entry which is preliminary data.</text>
</comment>
<sequence>MIQVTNHSVSRQINESTTRINTGDVTPVLIKDRTGANEATVIIKGQEYKAQFEGSVPASDRTLAEVVGMPEKGKVVLRQADMPSSLQRPEVQTIDTRLTKAGIDPAKNIDLKNAVKILDAKSISLSKDSLQVLQKFMNEAPGTIQEKIETVKVIAQKSLPVTAQHLKSIHSAMHGPVLKNALLELAAGNEMKLDSPQPAAKPETSQTAPGRQAANGSARPSNIEHVLQQVKNGPIPAKEIQRIVAEAGNKSNPEVQTLKQEILKALQIHEAGTERINQANANQDKTKVAQLVADGQKLQQISAARLAQSLGSLVTLLEADKEQISQSLLNFHSSIKDAQKESSVEKMLQSIGQAIESFEDTLDLTQLKSSFEKAHLLSEQGRELAARKAVAESVSQLEKQHPILQKNADPHALTDAEQYAINESLQTLGLQSKAILVTEISKKLSQMAIDFKKIKQDITRNLDNISSLIEQSGSKVTARQMLDTTINKLDNAILKSNFMLYTDMLTEKKMLNASSRLNEARNLLAKGDFSQASQIVKEVKTVLDQIIFKPSTTRVQNFVSEQSFLKSAPTMDEQLAYSIKQAVRPMPDQDYSSRQVFESLKRLGLTHENDAANNLVFGSKGNQEELSPNVKSLLIKMSQEGEGQAKAEQALSSLTGQQLLNKQDSAGMQNLFMQMPFLLNQKMENIKVFINSQKSGGKIDWENCSLYFVLETKKLGEVGILVTAQNRNISITFNSNKENLEQKLTPLTEVSAERLQEIGYKLEGLKSKKLAEAQPESNGEEKQSLTPAFTEKGYDFTI</sequence>
<protein>
    <recommendedName>
        <fullName evidence="4">Flagellar hook-length control protein-like C-terminal domain-containing protein</fullName>
    </recommendedName>
</protein>
<evidence type="ECO:0000313" key="2">
    <source>
        <dbReference type="EMBL" id="MBS8265784.1"/>
    </source>
</evidence>
<name>A0A944CMB1_9BACI</name>
<dbReference type="AlphaFoldDB" id="A0A944CMB1"/>
<feature type="region of interest" description="Disordered" evidence="1">
    <location>
        <begin position="193"/>
        <end position="219"/>
    </location>
</feature>
<gene>
    <name evidence="2" type="ORF">DYI25_15260</name>
</gene>
<dbReference type="Proteomes" id="UP000761411">
    <property type="component" value="Unassembled WGS sequence"/>
</dbReference>
<dbReference type="EMBL" id="QTKX01000002">
    <property type="protein sequence ID" value="MBS8265784.1"/>
    <property type="molecule type" value="Genomic_DNA"/>
</dbReference>
<feature type="region of interest" description="Disordered" evidence="1">
    <location>
        <begin position="771"/>
        <end position="798"/>
    </location>
</feature>
<evidence type="ECO:0008006" key="4">
    <source>
        <dbReference type="Google" id="ProtNLM"/>
    </source>
</evidence>
<proteinExistence type="predicted"/>
<reference evidence="2 3" key="1">
    <citation type="journal article" date="2021" name="Microorganisms">
        <title>Bacterial Dimethylsulfoniopropionate Biosynthesis in the East China Sea.</title>
        <authorList>
            <person name="Liu J."/>
            <person name="Zhang Y."/>
            <person name="Liu J."/>
            <person name="Zhong H."/>
            <person name="Williams B.T."/>
            <person name="Zheng Y."/>
            <person name="Curson A.R.J."/>
            <person name="Sun C."/>
            <person name="Sun H."/>
            <person name="Song D."/>
            <person name="Wagner Mackenzie B."/>
            <person name="Bermejo Martinez A."/>
            <person name="Todd J.D."/>
            <person name="Zhang X.H."/>
        </authorList>
    </citation>
    <scope>NUCLEOTIDE SEQUENCE [LARGE SCALE GENOMIC DNA]</scope>
    <source>
        <strain evidence="2 3">ESS08</strain>
    </source>
</reference>
<dbReference type="RefSeq" id="WP_213370412.1">
    <property type="nucleotide sequence ID" value="NZ_QTKX01000002.1"/>
</dbReference>
<evidence type="ECO:0000313" key="3">
    <source>
        <dbReference type="Proteomes" id="UP000761411"/>
    </source>
</evidence>
<organism evidence="2 3">
    <name type="scientific">Mesobacillus boroniphilus</name>
    <dbReference type="NCBI Taxonomy" id="308892"/>
    <lineage>
        <taxon>Bacteria</taxon>
        <taxon>Bacillati</taxon>
        <taxon>Bacillota</taxon>
        <taxon>Bacilli</taxon>
        <taxon>Bacillales</taxon>
        <taxon>Bacillaceae</taxon>
        <taxon>Mesobacillus</taxon>
    </lineage>
</organism>